<keyword evidence="3" id="KW-0472">Membrane</keyword>
<gene>
    <name evidence="5" type="ORF">SAMN02745220_05245</name>
</gene>
<evidence type="ECO:0000313" key="6">
    <source>
        <dbReference type="Proteomes" id="UP000184603"/>
    </source>
</evidence>
<dbReference type="Pfam" id="PF00990">
    <property type="entry name" value="GGDEF"/>
    <property type="match status" value="1"/>
</dbReference>
<dbReference type="EC" id="2.7.7.65" evidence="1"/>
<dbReference type="AlphaFoldDB" id="A0A1M7YM93"/>
<keyword evidence="3" id="KW-0812">Transmembrane</keyword>
<evidence type="ECO:0000259" key="4">
    <source>
        <dbReference type="PROSITE" id="PS50887"/>
    </source>
</evidence>
<dbReference type="SUPFAM" id="SSF55073">
    <property type="entry name" value="Nucleotide cyclase"/>
    <property type="match status" value="1"/>
</dbReference>
<sequence length="274" mass="31676">MITLPSQIKEFLQAALSPYSYDLKRNIYIWFGVFWGMPIPLVTLLYEYRILDLSGSDGNLFEMLNSPMQWLFLLHPVLFGVIFGILGTVRQEKELKLVDTIGQLRDLAIHDPLTGLKNRRYFAHNFHDECARSHRRNEHLSLLFLDIDYFKRINDEHGHHIGDVVLRELGNFLHIQCRPYDTPVRWGGEEFLILLRSTDEAGAVMFAERIRTKIALGISQEIPFTFTISIGLTEHQTGDTLEELVNRADQALYHAKQSGRNRVVQWSVLPSKEA</sequence>
<evidence type="ECO:0000256" key="2">
    <source>
        <dbReference type="ARBA" id="ARBA00034247"/>
    </source>
</evidence>
<proteinExistence type="predicted"/>
<dbReference type="InterPro" id="IPR043128">
    <property type="entry name" value="Rev_trsase/Diguanyl_cyclase"/>
</dbReference>
<keyword evidence="3" id="KW-1133">Transmembrane helix</keyword>
<dbReference type="PANTHER" id="PTHR45138">
    <property type="entry name" value="REGULATORY COMPONENTS OF SENSORY TRANSDUCTION SYSTEM"/>
    <property type="match status" value="1"/>
</dbReference>
<dbReference type="InterPro" id="IPR029787">
    <property type="entry name" value="Nucleotide_cyclase"/>
</dbReference>
<evidence type="ECO:0000256" key="3">
    <source>
        <dbReference type="SAM" id="Phobius"/>
    </source>
</evidence>
<dbReference type="FunFam" id="3.30.70.270:FF:000001">
    <property type="entry name" value="Diguanylate cyclase domain protein"/>
    <property type="match status" value="1"/>
</dbReference>
<keyword evidence="6" id="KW-1185">Reference proteome</keyword>
<accession>A0A1M7YM93</accession>
<dbReference type="GO" id="GO:0052621">
    <property type="term" value="F:diguanylate cyclase activity"/>
    <property type="evidence" value="ECO:0007669"/>
    <property type="project" value="UniProtKB-EC"/>
</dbReference>
<dbReference type="InterPro" id="IPR000160">
    <property type="entry name" value="GGDEF_dom"/>
</dbReference>
<organism evidence="5 6">
    <name type="scientific">Desulfopila aestuarii DSM 18488</name>
    <dbReference type="NCBI Taxonomy" id="1121416"/>
    <lineage>
        <taxon>Bacteria</taxon>
        <taxon>Pseudomonadati</taxon>
        <taxon>Thermodesulfobacteriota</taxon>
        <taxon>Desulfobulbia</taxon>
        <taxon>Desulfobulbales</taxon>
        <taxon>Desulfocapsaceae</taxon>
        <taxon>Desulfopila</taxon>
    </lineage>
</organism>
<dbReference type="NCBIfam" id="TIGR00254">
    <property type="entry name" value="GGDEF"/>
    <property type="match status" value="1"/>
</dbReference>
<reference evidence="5 6" key="1">
    <citation type="submission" date="2016-12" db="EMBL/GenBank/DDBJ databases">
        <authorList>
            <person name="Song W.-J."/>
            <person name="Kurnit D.M."/>
        </authorList>
    </citation>
    <scope>NUCLEOTIDE SEQUENCE [LARGE SCALE GENOMIC DNA]</scope>
    <source>
        <strain evidence="5 6">DSM 18488</strain>
    </source>
</reference>
<name>A0A1M7YM93_9BACT</name>
<feature type="transmembrane region" description="Helical" evidence="3">
    <location>
        <begin position="27"/>
        <end position="48"/>
    </location>
</feature>
<dbReference type="InterPro" id="IPR050469">
    <property type="entry name" value="Diguanylate_Cyclase"/>
</dbReference>
<dbReference type="STRING" id="1121416.SAMN02745220_05245"/>
<dbReference type="GO" id="GO:0005886">
    <property type="term" value="C:plasma membrane"/>
    <property type="evidence" value="ECO:0007669"/>
    <property type="project" value="TreeGrafter"/>
</dbReference>
<dbReference type="OrthoDB" id="9790367at2"/>
<evidence type="ECO:0000313" key="5">
    <source>
        <dbReference type="EMBL" id="SHO53656.1"/>
    </source>
</evidence>
<feature type="transmembrane region" description="Helical" evidence="3">
    <location>
        <begin position="68"/>
        <end position="89"/>
    </location>
</feature>
<dbReference type="PANTHER" id="PTHR45138:SF9">
    <property type="entry name" value="DIGUANYLATE CYCLASE DGCM-RELATED"/>
    <property type="match status" value="1"/>
</dbReference>
<comment type="catalytic activity">
    <reaction evidence="2">
        <text>2 GTP = 3',3'-c-di-GMP + 2 diphosphate</text>
        <dbReference type="Rhea" id="RHEA:24898"/>
        <dbReference type="ChEBI" id="CHEBI:33019"/>
        <dbReference type="ChEBI" id="CHEBI:37565"/>
        <dbReference type="ChEBI" id="CHEBI:58805"/>
        <dbReference type="EC" id="2.7.7.65"/>
    </reaction>
</comment>
<dbReference type="RefSeq" id="WP_073617205.1">
    <property type="nucleotide sequence ID" value="NZ_FRFE01000067.1"/>
</dbReference>
<dbReference type="CDD" id="cd01949">
    <property type="entry name" value="GGDEF"/>
    <property type="match status" value="1"/>
</dbReference>
<dbReference type="GO" id="GO:0043709">
    <property type="term" value="P:cell adhesion involved in single-species biofilm formation"/>
    <property type="evidence" value="ECO:0007669"/>
    <property type="project" value="TreeGrafter"/>
</dbReference>
<dbReference type="SMART" id="SM00267">
    <property type="entry name" value="GGDEF"/>
    <property type="match status" value="1"/>
</dbReference>
<evidence type="ECO:0000256" key="1">
    <source>
        <dbReference type="ARBA" id="ARBA00012528"/>
    </source>
</evidence>
<protein>
    <recommendedName>
        <fullName evidence="1">diguanylate cyclase</fullName>
        <ecNumber evidence="1">2.7.7.65</ecNumber>
    </recommendedName>
</protein>
<feature type="domain" description="GGDEF" evidence="4">
    <location>
        <begin position="138"/>
        <end position="268"/>
    </location>
</feature>
<dbReference type="Gene3D" id="3.30.70.270">
    <property type="match status" value="1"/>
</dbReference>
<dbReference type="Proteomes" id="UP000184603">
    <property type="component" value="Unassembled WGS sequence"/>
</dbReference>
<dbReference type="PROSITE" id="PS50887">
    <property type="entry name" value="GGDEF"/>
    <property type="match status" value="1"/>
</dbReference>
<dbReference type="EMBL" id="FRFE01000067">
    <property type="protein sequence ID" value="SHO53656.1"/>
    <property type="molecule type" value="Genomic_DNA"/>
</dbReference>
<dbReference type="GO" id="GO:1902201">
    <property type="term" value="P:negative regulation of bacterial-type flagellum-dependent cell motility"/>
    <property type="evidence" value="ECO:0007669"/>
    <property type="project" value="TreeGrafter"/>
</dbReference>